<dbReference type="EMBL" id="JBANMG010000005">
    <property type="protein sequence ID" value="KAK6953256.1"/>
    <property type="molecule type" value="Genomic_DNA"/>
</dbReference>
<keyword evidence="4 5" id="KW-0408">Iron</keyword>
<keyword evidence="2 5" id="KW-0349">Heme</keyword>
<gene>
    <name evidence="7" type="ORF">Daesc_005557</name>
</gene>
<keyword evidence="6" id="KW-0503">Monooxygenase</keyword>
<dbReference type="SUPFAM" id="SSF48264">
    <property type="entry name" value="Cytochrome P450"/>
    <property type="match status" value="1"/>
</dbReference>
<dbReference type="PANTHER" id="PTHR24305">
    <property type="entry name" value="CYTOCHROME P450"/>
    <property type="match status" value="1"/>
</dbReference>
<evidence type="ECO:0000313" key="8">
    <source>
        <dbReference type="Proteomes" id="UP001369815"/>
    </source>
</evidence>
<evidence type="ECO:0000256" key="2">
    <source>
        <dbReference type="ARBA" id="ARBA00022617"/>
    </source>
</evidence>
<evidence type="ECO:0000256" key="1">
    <source>
        <dbReference type="ARBA" id="ARBA00001971"/>
    </source>
</evidence>
<proteinExistence type="inferred from homology"/>
<evidence type="ECO:0000256" key="3">
    <source>
        <dbReference type="ARBA" id="ARBA00022723"/>
    </source>
</evidence>
<dbReference type="PRINTS" id="PR00385">
    <property type="entry name" value="P450"/>
</dbReference>
<evidence type="ECO:0000256" key="4">
    <source>
        <dbReference type="ARBA" id="ARBA00023004"/>
    </source>
</evidence>
<keyword evidence="3 5" id="KW-0479">Metal-binding</keyword>
<dbReference type="PANTHER" id="PTHR24305:SF226">
    <property type="entry name" value="CYTOCHROME P450 MONOOXYGENASE"/>
    <property type="match status" value="1"/>
</dbReference>
<dbReference type="Pfam" id="PF00067">
    <property type="entry name" value="p450"/>
    <property type="match status" value="1"/>
</dbReference>
<dbReference type="GO" id="GO:0005506">
    <property type="term" value="F:iron ion binding"/>
    <property type="evidence" value="ECO:0007669"/>
    <property type="project" value="InterPro"/>
</dbReference>
<dbReference type="InterPro" id="IPR002401">
    <property type="entry name" value="Cyt_P450_E_grp-I"/>
</dbReference>
<dbReference type="Proteomes" id="UP001369815">
    <property type="component" value="Unassembled WGS sequence"/>
</dbReference>
<dbReference type="InterPro" id="IPR036396">
    <property type="entry name" value="Cyt_P450_sf"/>
</dbReference>
<comment type="similarity">
    <text evidence="6">Belongs to the cytochrome P450 family.</text>
</comment>
<dbReference type="GO" id="GO:0020037">
    <property type="term" value="F:heme binding"/>
    <property type="evidence" value="ECO:0007669"/>
    <property type="project" value="InterPro"/>
</dbReference>
<evidence type="ECO:0000256" key="5">
    <source>
        <dbReference type="PIRSR" id="PIRSR602401-1"/>
    </source>
</evidence>
<evidence type="ECO:0000313" key="7">
    <source>
        <dbReference type="EMBL" id="KAK6953256.1"/>
    </source>
</evidence>
<dbReference type="InterPro" id="IPR001128">
    <property type="entry name" value="Cyt_P450"/>
</dbReference>
<dbReference type="GO" id="GO:0016705">
    <property type="term" value="F:oxidoreductase activity, acting on paired donors, with incorporation or reduction of molecular oxygen"/>
    <property type="evidence" value="ECO:0007669"/>
    <property type="project" value="InterPro"/>
</dbReference>
<reference evidence="7 8" key="1">
    <citation type="journal article" date="2024" name="Front Chem Biol">
        <title>Unveiling the potential of Daldinia eschscholtzii MFLUCC 19-0629 through bioactivity and bioinformatics studies for enhanced sustainable agriculture production.</title>
        <authorList>
            <person name="Brooks S."/>
            <person name="Weaver J.A."/>
            <person name="Klomchit A."/>
            <person name="Alharthi S.A."/>
            <person name="Onlamun T."/>
            <person name="Nurani R."/>
            <person name="Vong T.K."/>
            <person name="Alberti F."/>
            <person name="Greco C."/>
        </authorList>
    </citation>
    <scope>NUCLEOTIDE SEQUENCE [LARGE SCALE GENOMIC DNA]</scope>
    <source>
        <strain evidence="7">MFLUCC 19-0629</strain>
    </source>
</reference>
<dbReference type="PRINTS" id="PR00463">
    <property type="entry name" value="EP450I"/>
</dbReference>
<name>A0AAX6MLA3_9PEZI</name>
<organism evidence="7 8">
    <name type="scientific">Daldinia eschscholtzii</name>
    <dbReference type="NCBI Taxonomy" id="292717"/>
    <lineage>
        <taxon>Eukaryota</taxon>
        <taxon>Fungi</taxon>
        <taxon>Dikarya</taxon>
        <taxon>Ascomycota</taxon>
        <taxon>Pezizomycotina</taxon>
        <taxon>Sordariomycetes</taxon>
        <taxon>Xylariomycetidae</taxon>
        <taxon>Xylariales</taxon>
        <taxon>Hypoxylaceae</taxon>
        <taxon>Daldinia</taxon>
    </lineage>
</organism>
<dbReference type="GO" id="GO:0004497">
    <property type="term" value="F:monooxygenase activity"/>
    <property type="evidence" value="ECO:0007669"/>
    <property type="project" value="UniProtKB-KW"/>
</dbReference>
<keyword evidence="8" id="KW-1185">Reference proteome</keyword>
<dbReference type="InterPro" id="IPR050121">
    <property type="entry name" value="Cytochrome_P450_monoxygenase"/>
</dbReference>
<protein>
    <recommendedName>
        <fullName evidence="9">Cytochrome P450</fullName>
    </recommendedName>
</protein>
<comment type="cofactor">
    <cofactor evidence="1 5">
        <name>heme</name>
        <dbReference type="ChEBI" id="CHEBI:30413"/>
    </cofactor>
</comment>
<dbReference type="Gene3D" id="1.10.630.10">
    <property type="entry name" value="Cytochrome P450"/>
    <property type="match status" value="1"/>
</dbReference>
<comment type="caution">
    <text evidence="7">The sequence shown here is derived from an EMBL/GenBank/DDBJ whole genome shotgun (WGS) entry which is preliminary data.</text>
</comment>
<feature type="binding site" description="axial binding residue" evidence="5">
    <location>
        <position position="386"/>
    </location>
    <ligand>
        <name>heme</name>
        <dbReference type="ChEBI" id="CHEBI:30413"/>
    </ligand>
    <ligandPart>
        <name>Fe</name>
        <dbReference type="ChEBI" id="CHEBI:18248"/>
    </ligandPart>
</feature>
<accession>A0AAX6MLA3</accession>
<keyword evidence="6" id="KW-0560">Oxidoreductase</keyword>
<evidence type="ECO:0008006" key="9">
    <source>
        <dbReference type="Google" id="ProtNLM"/>
    </source>
</evidence>
<dbReference type="AlphaFoldDB" id="A0AAX6MLA3"/>
<dbReference type="InterPro" id="IPR017972">
    <property type="entry name" value="Cyt_P450_CS"/>
</dbReference>
<sequence length="466" mass="52596">MTDAYAGINAILMRLHLTTWEDHQKYANLEVLIEDIYTNDKLSKSRVYLTTLQASTGENVWSTIDKRSHRIRQRMVGAVLNDRSIQQFEPTIAKEVDIFLGVVLSSCLAGQPLNMTEKFSYLMLDIVGQLAFGYANKAQILPKNRFLSKGIMIANYHNNVLMQYPTLAQSWIVSLMHRITARRQQKNLDSLRKIIRRRTAQGVDAHYDLYHFVTKQMGSEDTKDIELSELWSEAAMFYVAGGETTSTTLCALFFYLARNPECYTRLAAEIRSTFDKGSDIRRGAKLAGCQYLRACIEETLRIAPPGPGTFWREDLRNGSDIDDPVVIDGHVISPGTQVGVCTYAIHHNEEYFPEPFLFKPERWVAGGIASKNFAPLAAFSMGPRSCPGKALAYLEISLTVAKTLWYFDFQRTLGSLGDVGGGKEGRQGGRGRVDEFQLYDVFASTHSGPILSFYPRGEYWKDIKPM</sequence>
<dbReference type="PROSITE" id="PS00086">
    <property type="entry name" value="CYTOCHROME_P450"/>
    <property type="match status" value="1"/>
</dbReference>
<evidence type="ECO:0000256" key="6">
    <source>
        <dbReference type="RuleBase" id="RU000461"/>
    </source>
</evidence>